<protein>
    <recommendedName>
        <fullName evidence="3">Acetate CoA-transferase YdiF</fullName>
        <ecNumber evidence="3">2.8.3.8</ecNumber>
    </recommendedName>
</protein>
<feature type="active site" description="5-glutamyl coenzyme A thioester intermediate" evidence="4">
    <location>
        <position position="320"/>
    </location>
</feature>
<dbReference type="RefSeq" id="WP_188854312.1">
    <property type="nucleotide sequence ID" value="NZ_BMJJ01000011.1"/>
</dbReference>
<accession>A0A916Y6Y5</accession>
<dbReference type="GO" id="GO:0008775">
    <property type="term" value="F:acetate CoA-transferase activity"/>
    <property type="evidence" value="ECO:0007669"/>
    <property type="project" value="UniProtKB-EC"/>
</dbReference>
<proteinExistence type="inferred from homology"/>
<dbReference type="SMART" id="SM00882">
    <property type="entry name" value="CoA_trans"/>
    <property type="match status" value="1"/>
</dbReference>
<comment type="function">
    <text evidence="3">CoA transferase having broad substrate specificity for short-chain acyl-CoA thioesters with the activity decreasing when the length of the carboxylic acid chain exceeds four carbons.</text>
</comment>
<reference evidence="5" key="1">
    <citation type="journal article" date="2014" name="Int. J. Syst. Evol. Microbiol.">
        <title>Complete genome sequence of Corynebacterium casei LMG S-19264T (=DSM 44701T), isolated from a smear-ripened cheese.</title>
        <authorList>
            <consortium name="US DOE Joint Genome Institute (JGI-PGF)"/>
            <person name="Walter F."/>
            <person name="Albersmeier A."/>
            <person name="Kalinowski J."/>
            <person name="Ruckert C."/>
        </authorList>
    </citation>
    <scope>NUCLEOTIDE SEQUENCE</scope>
    <source>
        <strain evidence="5">CGMCC 1.15493</strain>
    </source>
</reference>
<sequence>MQVITASQAASLIQAGDSVLVSGSGGGHCVPETVLEAIEARFLEAGEPRDLTLIHAVGIGDRQLKGAARFRHPGMLKRSLTSALVDSPPLIALALDEAFESYTIPQGVISQLVREMAAGRPGLITRTGLHTFVDPRQLGGRQNKAAQEDIVEVLDIAGEEWLRYKPFPLDVVILRGTTADEDGNVSMEEEAIPGEMLSCAQAARRLGAAVVVQVKRLARRGTLPQRSVRIPGILVDYVVVDPEQRQTYASAYEPSYAGEMRVPAEAMRRLPFTERKIIARRAAMEIVPGAVCNLGAGISTGVSAVAAEEGILEGITLSNEQGFIGGAPMTGPDSGTAQNFDAMVDQPYQFDFYDGGGLDVAFLSFAEIDAAGNVNVSRFGDTIVGVGGFINISQNARKVVFSGTFTAGGLRVEGGDGRLTVLQEGRHSKFVEAVRQICYNGAFAREEGRKALFVTERAVFDVGAQGLELVEIAPGVDLERDILARMAFRPSISQSLRPMDARLFRAEPMGLAVDFARFGRSARSPRRRLAAESGGSGRAAA</sequence>
<evidence type="ECO:0000256" key="3">
    <source>
        <dbReference type="PIRNR" id="PIRNR000858"/>
    </source>
</evidence>
<dbReference type="SUPFAM" id="SSF100950">
    <property type="entry name" value="NagB/RpiA/CoA transferase-like"/>
    <property type="match status" value="2"/>
</dbReference>
<dbReference type="PIRSF" id="PIRSF000858">
    <property type="entry name" value="SCOT-t"/>
    <property type="match status" value="1"/>
</dbReference>
<dbReference type="InterPro" id="IPR014388">
    <property type="entry name" value="3-oxoacid_CoA-transferase"/>
</dbReference>
<dbReference type="EC" id="2.8.3.8" evidence="3"/>
<dbReference type="GO" id="GO:0046952">
    <property type="term" value="P:ketone body catabolic process"/>
    <property type="evidence" value="ECO:0007669"/>
    <property type="project" value="InterPro"/>
</dbReference>
<dbReference type="AlphaFoldDB" id="A0A916Y6Y5"/>
<comment type="similarity">
    <text evidence="1 3">Belongs to the 3-oxoacid CoA-transferase family.</text>
</comment>
<keyword evidence="2 3" id="KW-0808">Transferase</keyword>
<evidence type="ECO:0000313" key="5">
    <source>
        <dbReference type="EMBL" id="GGD33794.1"/>
    </source>
</evidence>
<organism evidence="5 6">
    <name type="scientific">Aureimonas glaciei</name>
    <dbReference type="NCBI Taxonomy" id="1776957"/>
    <lineage>
        <taxon>Bacteria</taxon>
        <taxon>Pseudomonadati</taxon>
        <taxon>Pseudomonadota</taxon>
        <taxon>Alphaproteobacteria</taxon>
        <taxon>Hyphomicrobiales</taxon>
        <taxon>Aurantimonadaceae</taxon>
        <taxon>Aureimonas</taxon>
    </lineage>
</organism>
<keyword evidence="6" id="KW-1185">Reference proteome</keyword>
<gene>
    <name evidence="5" type="ORF">GCM10011335_40990</name>
</gene>
<dbReference type="InterPro" id="IPR037171">
    <property type="entry name" value="NagB/RpiA_transferase-like"/>
</dbReference>
<dbReference type="PANTHER" id="PTHR43293">
    <property type="entry name" value="ACETATE COA-TRANSFERASE YDIF"/>
    <property type="match status" value="1"/>
</dbReference>
<evidence type="ECO:0000256" key="4">
    <source>
        <dbReference type="PIRSR" id="PIRSR000858-1"/>
    </source>
</evidence>
<dbReference type="InterPro" id="IPR004165">
    <property type="entry name" value="CoA_trans_fam_I"/>
</dbReference>
<name>A0A916Y6Y5_9HYPH</name>
<comment type="caution">
    <text evidence="5">The sequence shown here is derived from an EMBL/GenBank/DDBJ whole genome shotgun (WGS) entry which is preliminary data.</text>
</comment>
<dbReference type="Pfam" id="PF01144">
    <property type="entry name" value="CoA_trans"/>
    <property type="match status" value="1"/>
</dbReference>
<dbReference type="EMBL" id="BMJJ01000011">
    <property type="protein sequence ID" value="GGD33794.1"/>
    <property type="molecule type" value="Genomic_DNA"/>
</dbReference>
<dbReference type="PANTHER" id="PTHR43293:SF1">
    <property type="entry name" value="ACETATE COA-TRANSFERASE YDIF"/>
    <property type="match status" value="1"/>
</dbReference>
<evidence type="ECO:0000256" key="2">
    <source>
        <dbReference type="ARBA" id="ARBA00022679"/>
    </source>
</evidence>
<dbReference type="Proteomes" id="UP000613160">
    <property type="component" value="Unassembled WGS sequence"/>
</dbReference>
<evidence type="ECO:0000256" key="1">
    <source>
        <dbReference type="ARBA" id="ARBA00007154"/>
    </source>
</evidence>
<dbReference type="Gene3D" id="3.40.1080.10">
    <property type="entry name" value="Glutaconate Coenzyme A-transferase"/>
    <property type="match status" value="2"/>
</dbReference>
<reference evidence="5" key="2">
    <citation type="submission" date="2020-09" db="EMBL/GenBank/DDBJ databases">
        <authorList>
            <person name="Sun Q."/>
            <person name="Zhou Y."/>
        </authorList>
    </citation>
    <scope>NUCLEOTIDE SEQUENCE</scope>
    <source>
        <strain evidence="5">CGMCC 1.15493</strain>
    </source>
</reference>
<comment type="catalytic activity">
    <reaction evidence="3">
        <text>an acyl-CoA + acetate = a carboxylate + acetyl-CoA</text>
        <dbReference type="Rhea" id="RHEA:13381"/>
        <dbReference type="ChEBI" id="CHEBI:29067"/>
        <dbReference type="ChEBI" id="CHEBI:30089"/>
        <dbReference type="ChEBI" id="CHEBI:57288"/>
        <dbReference type="ChEBI" id="CHEBI:58342"/>
        <dbReference type="EC" id="2.8.3.8"/>
    </reaction>
</comment>
<evidence type="ECO:0000313" key="6">
    <source>
        <dbReference type="Proteomes" id="UP000613160"/>
    </source>
</evidence>